<dbReference type="AlphaFoldDB" id="A0A5N5L3S9"/>
<evidence type="ECO:0000256" key="13">
    <source>
        <dbReference type="ARBA" id="ARBA00050872"/>
    </source>
</evidence>
<comment type="subunit">
    <text evidence="5">Homodimer.</text>
</comment>
<evidence type="ECO:0000256" key="11">
    <source>
        <dbReference type="ARBA" id="ARBA00023052"/>
    </source>
</evidence>
<dbReference type="GO" id="GO:0019288">
    <property type="term" value="P:isopentenyl diphosphate biosynthetic process, methylerythritol 4-phosphate pathway"/>
    <property type="evidence" value="ECO:0007669"/>
    <property type="project" value="UniProtKB-ARBA"/>
</dbReference>
<dbReference type="PROSITE" id="PS00802">
    <property type="entry name" value="TRANSKETOLASE_2"/>
    <property type="match status" value="1"/>
</dbReference>
<dbReference type="UniPathway" id="UPA00064">
    <property type="reaction ID" value="UER00091"/>
</dbReference>
<evidence type="ECO:0000256" key="1">
    <source>
        <dbReference type="ARBA" id="ARBA00001946"/>
    </source>
</evidence>
<evidence type="ECO:0000256" key="6">
    <source>
        <dbReference type="ARBA" id="ARBA00013150"/>
    </source>
</evidence>
<dbReference type="EMBL" id="VDCV01000010">
    <property type="protein sequence ID" value="KAB5537393.1"/>
    <property type="molecule type" value="Genomic_DNA"/>
</dbReference>
<dbReference type="GO" id="GO:0009228">
    <property type="term" value="P:thiamine biosynthetic process"/>
    <property type="evidence" value="ECO:0007669"/>
    <property type="project" value="UniProtKB-KW"/>
</dbReference>
<comment type="catalytic activity">
    <reaction evidence="13">
        <text>D-glyceraldehyde 3-phosphate + pyruvate + H(+) = 1-deoxy-D-xylulose 5-phosphate + CO2</text>
        <dbReference type="Rhea" id="RHEA:12605"/>
        <dbReference type="ChEBI" id="CHEBI:15361"/>
        <dbReference type="ChEBI" id="CHEBI:15378"/>
        <dbReference type="ChEBI" id="CHEBI:16526"/>
        <dbReference type="ChEBI" id="CHEBI:57792"/>
        <dbReference type="ChEBI" id="CHEBI:59776"/>
        <dbReference type="EC" id="2.2.1.7"/>
    </reaction>
    <physiologicalReaction direction="left-to-right" evidence="13">
        <dbReference type="Rhea" id="RHEA:12606"/>
    </physiologicalReaction>
</comment>
<dbReference type="CDD" id="cd07033">
    <property type="entry name" value="TPP_PYR_DXS_TK_like"/>
    <property type="match status" value="1"/>
</dbReference>
<evidence type="ECO:0000313" key="15">
    <source>
        <dbReference type="EMBL" id="KAB5537393.1"/>
    </source>
</evidence>
<dbReference type="Gene3D" id="3.40.50.970">
    <property type="match status" value="2"/>
</dbReference>
<dbReference type="Proteomes" id="UP000326939">
    <property type="component" value="Chromosome 10"/>
</dbReference>
<dbReference type="GO" id="GO:0008661">
    <property type="term" value="F:1-deoxy-D-xylulose-5-phosphate synthase activity"/>
    <property type="evidence" value="ECO:0007669"/>
    <property type="project" value="UniProtKB-EC"/>
</dbReference>
<keyword evidence="12" id="KW-0414">Isoprene biosynthesis</keyword>
<dbReference type="InterPro" id="IPR033248">
    <property type="entry name" value="Transketolase_C"/>
</dbReference>
<dbReference type="SUPFAM" id="SSF52518">
    <property type="entry name" value="Thiamin diphosphate-binding fold (THDP-binding)"/>
    <property type="match status" value="2"/>
</dbReference>
<dbReference type="GO" id="GO:0009507">
    <property type="term" value="C:chloroplast"/>
    <property type="evidence" value="ECO:0007669"/>
    <property type="project" value="TreeGrafter"/>
</dbReference>
<comment type="cofactor">
    <cofactor evidence="2">
        <name>thiamine diphosphate</name>
        <dbReference type="ChEBI" id="CHEBI:58937"/>
    </cofactor>
</comment>
<dbReference type="NCBIfam" id="TIGR00204">
    <property type="entry name" value="dxs"/>
    <property type="match status" value="1"/>
</dbReference>
<sequence>MALPVFSFPAHVNGVTSLELPQKFSLLSSHFLWRADLLTQSLDKINQIHVKKRANGVCASLSERGAYHSHRPPTPLLDTINYPIHLKNLSVKELKQLADELRSDVIFNVSKTGGHLGSSLGVVELTVALHYVFNAPQDKILWDVGHQSYPHKILTGRRDKMHTIRQTNGLAGFTKRSESEYDCFGTGHSSTTISAGLGMAVGRDLKGKTNKVVAVIGDGAMTAGQAYEAMNNAGYLDSDMIVILNDNKQVSLPTANLDGPIPPVGALSSALSRLQSNRPLRELREVAKGVTKQIGGPMHELAAKVDEYARGMIGGSGSTLFEELGLYYIGPVDGHNIDDLIAILKEVKSTKTTGPVLIHVVTEKGRGYPFAERAADKYHGVAKFDPATGKQFKGSPSTQSYTTYFAEALIAEAEADKDIVAIHAAMGGGTGLNLFHSRFPTRCFDVGIAEQHAVTFAAGLACEGLKPFCAIYSSFLQRAYDQASKIAASYSVNMTIHYNSWVVHDVDLQKLPVRFAMDRAGLVGADGPTHCGAFDVTFMACLPNMVVMAPSDEAELFHMIATATAIDDRPSCFRYPRGNGVGVQLPPGNKGIPLEVGKGRMLIEGERVALLGYGTAVQSCLAAASIVEQHGIRLTVADARFCKPLDHALIRSLAKSHEILITVEEGSIGGFGSHVAQFLALDGLLDGKLKWRPVVLPDRYIDHGSPADQLVEAGLTPSHIAATVFNILGQRRQALEIMSL</sequence>
<comment type="similarity">
    <text evidence="4">Belongs to the transketolase family. DXPS subfamily.</text>
</comment>
<dbReference type="GO" id="GO:0046872">
    <property type="term" value="F:metal ion binding"/>
    <property type="evidence" value="ECO:0007669"/>
    <property type="project" value="UniProtKB-KW"/>
</dbReference>
<keyword evidence="8" id="KW-0479">Metal-binding</keyword>
<dbReference type="InterPro" id="IPR009014">
    <property type="entry name" value="Transketo_C/PFOR_II"/>
</dbReference>
<keyword evidence="9" id="KW-0460">Magnesium</keyword>
<dbReference type="PANTHER" id="PTHR43322">
    <property type="entry name" value="1-D-DEOXYXYLULOSE 5-PHOSPHATE SYNTHASE-RELATED"/>
    <property type="match status" value="1"/>
</dbReference>
<dbReference type="InterPro" id="IPR005477">
    <property type="entry name" value="Dxylulose-5-P_synthase"/>
</dbReference>
<dbReference type="Pfam" id="PF02780">
    <property type="entry name" value="Transketolase_C"/>
    <property type="match status" value="1"/>
</dbReference>
<keyword evidence="7" id="KW-0808">Transferase</keyword>
<evidence type="ECO:0000256" key="8">
    <source>
        <dbReference type="ARBA" id="ARBA00022723"/>
    </source>
</evidence>
<evidence type="ECO:0000256" key="5">
    <source>
        <dbReference type="ARBA" id="ARBA00011738"/>
    </source>
</evidence>
<dbReference type="HAMAP" id="MF_00315">
    <property type="entry name" value="DXP_synth"/>
    <property type="match status" value="1"/>
</dbReference>
<dbReference type="SMART" id="SM00861">
    <property type="entry name" value="Transket_pyr"/>
    <property type="match status" value="1"/>
</dbReference>
<protein>
    <recommendedName>
        <fullName evidence="6">1-deoxy-D-xylulose-5-phosphate synthase</fullName>
        <ecNumber evidence="6">2.2.1.7</ecNumber>
    </recommendedName>
</protein>
<organism evidence="15 16">
    <name type="scientific">Salix brachista</name>
    <dbReference type="NCBI Taxonomy" id="2182728"/>
    <lineage>
        <taxon>Eukaryota</taxon>
        <taxon>Viridiplantae</taxon>
        <taxon>Streptophyta</taxon>
        <taxon>Embryophyta</taxon>
        <taxon>Tracheophyta</taxon>
        <taxon>Spermatophyta</taxon>
        <taxon>Magnoliopsida</taxon>
        <taxon>eudicotyledons</taxon>
        <taxon>Gunneridae</taxon>
        <taxon>Pentapetalae</taxon>
        <taxon>rosids</taxon>
        <taxon>fabids</taxon>
        <taxon>Malpighiales</taxon>
        <taxon>Salicaceae</taxon>
        <taxon>Saliceae</taxon>
        <taxon>Salix</taxon>
    </lineage>
</organism>
<accession>A0A5N5L3S9</accession>
<comment type="caution">
    <text evidence="15">The sequence shown here is derived from an EMBL/GenBank/DDBJ whole genome shotgun (WGS) entry which is preliminary data.</text>
</comment>
<proteinExistence type="inferred from homology"/>
<comment type="pathway">
    <text evidence="3">Metabolic intermediate biosynthesis; 1-deoxy-D-xylulose 5-phosphate biosynthesis; 1-deoxy-D-xylulose 5-phosphate from D-glyceraldehyde 3-phosphate and pyruvate: step 1/1.</text>
</comment>
<evidence type="ECO:0000256" key="2">
    <source>
        <dbReference type="ARBA" id="ARBA00001964"/>
    </source>
</evidence>
<evidence type="ECO:0000256" key="7">
    <source>
        <dbReference type="ARBA" id="ARBA00022679"/>
    </source>
</evidence>
<evidence type="ECO:0000256" key="10">
    <source>
        <dbReference type="ARBA" id="ARBA00022977"/>
    </source>
</evidence>
<keyword evidence="11" id="KW-0786">Thiamine pyrophosphate</keyword>
<dbReference type="Pfam" id="PF02779">
    <property type="entry name" value="Transket_pyr"/>
    <property type="match status" value="1"/>
</dbReference>
<name>A0A5N5L3S9_9ROSI</name>
<dbReference type="InterPro" id="IPR020826">
    <property type="entry name" value="Transketolase_BS"/>
</dbReference>
<dbReference type="InterPro" id="IPR049557">
    <property type="entry name" value="Transketolase_CS"/>
</dbReference>
<reference evidence="16" key="1">
    <citation type="journal article" date="2019" name="Gigascience">
        <title>De novo genome assembly of the endangered Acer yangbiense, a plant species with extremely small populations endemic to Yunnan Province, China.</title>
        <authorList>
            <person name="Yang J."/>
            <person name="Wariss H.M."/>
            <person name="Tao L."/>
            <person name="Zhang R."/>
            <person name="Yun Q."/>
            <person name="Hollingsworth P."/>
            <person name="Dao Z."/>
            <person name="Luo G."/>
            <person name="Guo H."/>
            <person name="Ma Y."/>
            <person name="Sun W."/>
        </authorList>
    </citation>
    <scope>NUCLEOTIDE SEQUENCE [LARGE SCALE GENOMIC DNA]</scope>
    <source>
        <strain evidence="16">cv. br00</strain>
    </source>
</reference>
<dbReference type="FunFam" id="3.40.50.970:FF:000005">
    <property type="entry name" value="1-deoxy-D-xylulose-5-phosphate synthase"/>
    <property type="match status" value="1"/>
</dbReference>
<evidence type="ECO:0000313" key="16">
    <source>
        <dbReference type="Proteomes" id="UP000326939"/>
    </source>
</evidence>
<dbReference type="PROSITE" id="PS00801">
    <property type="entry name" value="TRANSKETOLASE_1"/>
    <property type="match status" value="1"/>
</dbReference>
<evidence type="ECO:0000256" key="12">
    <source>
        <dbReference type="ARBA" id="ARBA00023229"/>
    </source>
</evidence>
<dbReference type="EC" id="2.2.1.7" evidence="6"/>
<evidence type="ECO:0000256" key="3">
    <source>
        <dbReference type="ARBA" id="ARBA00004980"/>
    </source>
</evidence>
<dbReference type="SUPFAM" id="SSF52922">
    <property type="entry name" value="TK C-terminal domain-like"/>
    <property type="match status" value="1"/>
</dbReference>
<keyword evidence="16" id="KW-1185">Reference proteome</keyword>
<dbReference type="GO" id="GO:0015995">
    <property type="term" value="P:chlorophyll biosynthetic process"/>
    <property type="evidence" value="ECO:0007669"/>
    <property type="project" value="TreeGrafter"/>
</dbReference>
<evidence type="ECO:0000259" key="14">
    <source>
        <dbReference type="SMART" id="SM00861"/>
    </source>
</evidence>
<keyword evidence="10" id="KW-0784">Thiamine biosynthesis</keyword>
<evidence type="ECO:0000256" key="9">
    <source>
        <dbReference type="ARBA" id="ARBA00022842"/>
    </source>
</evidence>
<evidence type="ECO:0000256" key="4">
    <source>
        <dbReference type="ARBA" id="ARBA00011081"/>
    </source>
</evidence>
<dbReference type="NCBIfam" id="NF003933">
    <property type="entry name" value="PRK05444.2-2"/>
    <property type="match status" value="1"/>
</dbReference>
<feature type="domain" description="Transketolase-like pyrimidine-binding" evidence="14">
    <location>
        <begin position="399"/>
        <end position="583"/>
    </location>
</feature>
<dbReference type="FunFam" id="3.40.50.920:FF:000002">
    <property type="entry name" value="1-deoxy-D-xylulose-5-phosphate synthase"/>
    <property type="match status" value="1"/>
</dbReference>
<dbReference type="Pfam" id="PF13292">
    <property type="entry name" value="DXP_synthase_N"/>
    <property type="match status" value="1"/>
</dbReference>
<gene>
    <name evidence="15" type="ORF">DKX38_014926</name>
</gene>
<dbReference type="InterPro" id="IPR029061">
    <property type="entry name" value="THDP-binding"/>
</dbReference>
<comment type="cofactor">
    <cofactor evidence="1">
        <name>Mg(2+)</name>
        <dbReference type="ChEBI" id="CHEBI:18420"/>
    </cofactor>
</comment>
<dbReference type="InterPro" id="IPR005475">
    <property type="entry name" value="Transketolase-like_Pyr-bd"/>
</dbReference>
<dbReference type="PANTHER" id="PTHR43322:SF5">
    <property type="entry name" value="1-DEOXY-D-XYLULOSE-5-PHOSPHATE SYNTHASE, CHLOROPLASTIC"/>
    <property type="match status" value="1"/>
</dbReference>
<dbReference type="CDD" id="cd02007">
    <property type="entry name" value="TPP_DXS"/>
    <property type="match status" value="1"/>
</dbReference>
<dbReference type="Gene3D" id="3.40.50.920">
    <property type="match status" value="1"/>
</dbReference>
<dbReference type="GO" id="GO:0016114">
    <property type="term" value="P:terpenoid biosynthetic process"/>
    <property type="evidence" value="ECO:0007669"/>
    <property type="project" value="InterPro"/>
</dbReference>